<evidence type="ECO:0000256" key="13">
    <source>
        <dbReference type="SAM" id="Phobius"/>
    </source>
</evidence>
<feature type="transmembrane region" description="Helical" evidence="13">
    <location>
        <begin position="1043"/>
        <end position="1066"/>
    </location>
</feature>
<name>A0A2R5GCM5_9STRA</name>
<dbReference type="AlphaFoldDB" id="A0A2R5GCM5"/>
<evidence type="ECO:0000259" key="15">
    <source>
        <dbReference type="Pfam" id="PF22850"/>
    </source>
</evidence>
<evidence type="ECO:0000256" key="9">
    <source>
        <dbReference type="ARBA" id="ARBA00023157"/>
    </source>
</evidence>
<evidence type="ECO:0000256" key="2">
    <source>
        <dbReference type="ARBA" id="ARBA00022475"/>
    </source>
</evidence>
<feature type="signal peptide" evidence="14">
    <location>
        <begin position="1"/>
        <end position="26"/>
    </location>
</feature>
<sequence>MTARLTTARLTTALVAALTCATCILADNVSTRYLVDNLNRVAESGFRVGDQISITFVAGANTLTGWSVPDTGVTVSEIIGNTTIVLVFEEQGIFPISAQAQDDLGNAVDQDTIFLDIASNTINCHVWRSCFTLPNSTDCITSWTAMSSSTNTNLLLRVWLGFAADLMRRPHETFSMTERETILTEEMYLLGEQPRVSLAQGRFRSLTDPLFAFNNADDNGTALGAFDMQDKHWTFTLSTRLLGQSRVDFAGDTAQILLEGQSVSSMGCAAEARHIWLDLPKFMLEPATEDQEDLTEAPILAEDFCAPTYVMRSVAKQGSAWVVQGLMASAGGQAPLVSLVEAAPDTPGEAIIDAAPTRLGLVFLQESGLTRLDAALQTDATSLGAGTALAVDIDGLVLTRLAAPMACDWLLDHDEETRNDVLVAWNDASSSVSSIFFFRFAANSSHVHRHNFALDGEYTVLQVLPLVSSASSVALVHDGATYALLSVNEIANTVSRLPALPADIDNTAQVASPVSPDGQLLLWTDTSLYISPSGGFSWHKINFATYDLLQADFVPEQDLLFNNGDTIEQVATSMLGKFIVRTRAGRLFAGTFGLAKAVELYSPFADADTTAASLHFRPDGSLLGIEGGAGASARVYEVEQLYRITSNGADISTIDAAALDTAASLKCPFLEWYQVDPSADSFYADMNDEIVVSTSLTHDASVEGLHVSFQNSDRTLLDIRPGVESVSTSANGELIHRKRKVHLSVPPNISSRTGIGSQEQASGKAVVRATPTRLASSCDTPTKIVQVHIGCPRGRHLRYSPPEAYIEPSISVVSSDCEAEASAGSTDEEVAAIRKACTCRQYENHYNTLPREIVNEDRLLNQATYSNRDVNWTEDDVTFKFDYDTYGCPTFVPYTYAFKPGLEIWDGDVKVKDVDADFVVFEMSSREDYTYGFTAAEMGCLRRPETWDDKLANDANITDAWGSHNYQTCYVADTESTSTIDEWGTLVYEVLNATSENYITFKATTLKDAPYEFVAVVVDPDYSFCTLQARFSVEAYGIPIDGFTTFIIIFTVVMCSMLMLVCTYFYHRHDILYAAQNKDNDNESKKKL</sequence>
<feature type="chain" id="PRO_5015327392" evidence="14">
    <location>
        <begin position="27"/>
        <end position="1088"/>
    </location>
</feature>
<reference evidence="16 17" key="1">
    <citation type="submission" date="2017-12" db="EMBL/GenBank/DDBJ databases">
        <title>Sequencing, de novo assembly and annotation of complete genome of a new Thraustochytrid species, strain FCC1311.</title>
        <authorList>
            <person name="Sedici K."/>
            <person name="Godart F."/>
            <person name="Aiese Cigliano R."/>
            <person name="Sanseverino W."/>
            <person name="Barakat M."/>
            <person name="Ortet P."/>
            <person name="Marechal E."/>
            <person name="Cagnac O."/>
            <person name="Amato A."/>
        </authorList>
    </citation>
    <scope>NUCLEOTIDE SEQUENCE [LARGE SCALE GENOMIC DNA]</scope>
</reference>
<comment type="similarity">
    <text evidence="1">Belongs to the CATSPERD family.</text>
</comment>
<dbReference type="InParanoid" id="A0A2R5GCM5"/>
<gene>
    <name evidence="16" type="ORF">FCC1311_045282</name>
</gene>
<keyword evidence="10" id="KW-0325">Glycoprotein</keyword>
<proteinExistence type="inferred from homology"/>
<organism evidence="16 17">
    <name type="scientific">Hondaea fermentalgiana</name>
    <dbReference type="NCBI Taxonomy" id="2315210"/>
    <lineage>
        <taxon>Eukaryota</taxon>
        <taxon>Sar</taxon>
        <taxon>Stramenopiles</taxon>
        <taxon>Bigyra</taxon>
        <taxon>Labyrinthulomycetes</taxon>
        <taxon>Thraustochytrida</taxon>
        <taxon>Thraustochytriidae</taxon>
        <taxon>Hondaea</taxon>
    </lineage>
</organism>
<keyword evidence="4 14" id="KW-0732">Signal</keyword>
<keyword evidence="5" id="KW-0282">Flagellum</keyword>
<evidence type="ECO:0000256" key="5">
    <source>
        <dbReference type="ARBA" id="ARBA00022846"/>
    </source>
</evidence>
<dbReference type="GO" id="GO:0097228">
    <property type="term" value="C:sperm principal piece"/>
    <property type="evidence" value="ECO:0007669"/>
    <property type="project" value="TreeGrafter"/>
</dbReference>
<comment type="subcellular location">
    <subcellularLocation>
        <location evidence="12">Cell projection</location>
        <location evidence="12">Cilium</location>
        <location evidence="12">Flagellum membrane</location>
        <topology evidence="12">Single-pass type I membrane protein</topology>
    </subcellularLocation>
</comment>
<feature type="domain" description="CATSPERD/E C-terminal" evidence="15">
    <location>
        <begin position="871"/>
        <end position="1065"/>
    </location>
</feature>
<evidence type="ECO:0000256" key="6">
    <source>
        <dbReference type="ARBA" id="ARBA00022989"/>
    </source>
</evidence>
<evidence type="ECO:0000256" key="1">
    <source>
        <dbReference type="ARBA" id="ARBA00010246"/>
    </source>
</evidence>
<evidence type="ECO:0000256" key="10">
    <source>
        <dbReference type="ARBA" id="ARBA00023180"/>
    </source>
</evidence>
<evidence type="ECO:0000313" key="17">
    <source>
        <dbReference type="Proteomes" id="UP000241890"/>
    </source>
</evidence>
<evidence type="ECO:0000313" key="16">
    <source>
        <dbReference type="EMBL" id="GBG28305.1"/>
    </source>
</evidence>
<keyword evidence="9" id="KW-1015">Disulfide bond</keyword>
<dbReference type="PANTHER" id="PTHR33722:SF4">
    <property type="entry name" value="CATION CHANNEL SPERM-ASSOCIATED PROTEIN SUBUNIT EPSILON-LIKE"/>
    <property type="match status" value="1"/>
</dbReference>
<comment type="caution">
    <text evidence="16">The sequence shown here is derived from an EMBL/GenBank/DDBJ whole genome shotgun (WGS) entry which is preliminary data.</text>
</comment>
<keyword evidence="7" id="KW-0969">Cilium</keyword>
<evidence type="ECO:0000256" key="11">
    <source>
        <dbReference type="ARBA" id="ARBA00023273"/>
    </source>
</evidence>
<keyword evidence="8 13" id="KW-0472">Membrane</keyword>
<keyword evidence="11" id="KW-0966">Cell projection</keyword>
<dbReference type="OrthoDB" id="5968869at2759"/>
<dbReference type="InterPro" id="IPR053814">
    <property type="entry name" value="CATSPERD/E_C"/>
</dbReference>
<evidence type="ECO:0000256" key="12">
    <source>
        <dbReference type="ARBA" id="ARBA00037793"/>
    </source>
</evidence>
<keyword evidence="17" id="KW-1185">Reference proteome</keyword>
<accession>A0A2R5GCM5</accession>
<dbReference type="GO" id="GO:0030317">
    <property type="term" value="P:flagellated sperm motility"/>
    <property type="evidence" value="ECO:0007669"/>
    <property type="project" value="TreeGrafter"/>
</dbReference>
<evidence type="ECO:0000256" key="7">
    <source>
        <dbReference type="ARBA" id="ARBA00023069"/>
    </source>
</evidence>
<evidence type="ECO:0000256" key="4">
    <source>
        <dbReference type="ARBA" id="ARBA00022729"/>
    </source>
</evidence>
<dbReference type="GO" id="GO:0048240">
    <property type="term" value="P:sperm capacitation"/>
    <property type="evidence" value="ECO:0007669"/>
    <property type="project" value="TreeGrafter"/>
</dbReference>
<keyword evidence="3 13" id="KW-0812">Transmembrane</keyword>
<dbReference type="PANTHER" id="PTHR33722">
    <property type="entry name" value="CATION CHANNEL SPERM-ASSOCIATED PROTEIN SUBUNIT DELTA-RELATED"/>
    <property type="match status" value="1"/>
</dbReference>
<dbReference type="GO" id="GO:0036128">
    <property type="term" value="C:CatSper complex"/>
    <property type="evidence" value="ECO:0007669"/>
    <property type="project" value="InterPro"/>
</dbReference>
<evidence type="ECO:0000256" key="3">
    <source>
        <dbReference type="ARBA" id="ARBA00022692"/>
    </source>
</evidence>
<dbReference type="EMBL" id="BEYU01000040">
    <property type="protein sequence ID" value="GBG28305.1"/>
    <property type="molecule type" value="Genomic_DNA"/>
</dbReference>
<evidence type="ECO:0000256" key="8">
    <source>
        <dbReference type="ARBA" id="ARBA00023136"/>
    </source>
</evidence>
<keyword evidence="6 13" id="KW-1133">Transmembrane helix</keyword>
<evidence type="ECO:0000256" key="14">
    <source>
        <dbReference type="SAM" id="SignalP"/>
    </source>
</evidence>
<keyword evidence="2" id="KW-1003">Cell membrane</keyword>
<protein>
    <submittedName>
        <fullName evidence="16">Cation channel sperm-associated protein subunit delta</fullName>
    </submittedName>
</protein>
<dbReference type="InterPro" id="IPR028751">
    <property type="entry name" value="CATSPERD/E"/>
</dbReference>
<dbReference type="Pfam" id="PF22850">
    <property type="entry name" value="CATSPERD-E_C"/>
    <property type="match status" value="1"/>
</dbReference>
<dbReference type="Proteomes" id="UP000241890">
    <property type="component" value="Unassembled WGS sequence"/>
</dbReference>